<dbReference type="Gene3D" id="3.30.1150.10">
    <property type="match status" value="1"/>
</dbReference>
<feature type="domain" description="TonB C-terminal" evidence="11">
    <location>
        <begin position="151"/>
        <end position="242"/>
    </location>
</feature>
<keyword evidence="13" id="KW-1185">Reference proteome</keyword>
<evidence type="ECO:0000259" key="11">
    <source>
        <dbReference type="PROSITE" id="PS52015"/>
    </source>
</evidence>
<evidence type="ECO:0000256" key="9">
    <source>
        <dbReference type="ARBA" id="ARBA00023136"/>
    </source>
</evidence>
<evidence type="ECO:0000313" key="12">
    <source>
        <dbReference type="EMBL" id="MBJ6368524.1"/>
    </source>
</evidence>
<keyword evidence="6 10" id="KW-0812">Transmembrane</keyword>
<keyword evidence="4" id="KW-1003">Cell membrane</keyword>
<dbReference type="RefSeq" id="WP_199115287.1">
    <property type="nucleotide sequence ID" value="NZ_JAELVQ010000012.1"/>
</dbReference>
<evidence type="ECO:0000256" key="4">
    <source>
        <dbReference type="ARBA" id="ARBA00022475"/>
    </source>
</evidence>
<protein>
    <submittedName>
        <fullName evidence="12">TonB family protein</fullName>
    </submittedName>
</protein>
<dbReference type="Pfam" id="PF03544">
    <property type="entry name" value="TonB_C"/>
    <property type="match status" value="1"/>
</dbReference>
<evidence type="ECO:0000256" key="8">
    <source>
        <dbReference type="ARBA" id="ARBA00022989"/>
    </source>
</evidence>
<name>A0A8J7JCK9_9FLAO</name>
<dbReference type="InterPro" id="IPR051045">
    <property type="entry name" value="TonB-dependent_transducer"/>
</dbReference>
<gene>
    <name evidence="12" type="ORF">JF259_10540</name>
</gene>
<dbReference type="InterPro" id="IPR006260">
    <property type="entry name" value="TonB/TolA_C"/>
</dbReference>
<evidence type="ECO:0000256" key="5">
    <source>
        <dbReference type="ARBA" id="ARBA00022519"/>
    </source>
</evidence>
<dbReference type="EMBL" id="JAELVQ010000012">
    <property type="protein sequence ID" value="MBJ6368524.1"/>
    <property type="molecule type" value="Genomic_DNA"/>
</dbReference>
<evidence type="ECO:0000256" key="2">
    <source>
        <dbReference type="ARBA" id="ARBA00006555"/>
    </source>
</evidence>
<dbReference type="GO" id="GO:0098797">
    <property type="term" value="C:plasma membrane protein complex"/>
    <property type="evidence" value="ECO:0007669"/>
    <property type="project" value="TreeGrafter"/>
</dbReference>
<dbReference type="AlphaFoldDB" id="A0A8J7JCK9"/>
<evidence type="ECO:0000256" key="7">
    <source>
        <dbReference type="ARBA" id="ARBA00022927"/>
    </source>
</evidence>
<organism evidence="12 13">
    <name type="scientific">Snuella sedimenti</name>
    <dbReference type="NCBI Taxonomy" id="2798802"/>
    <lineage>
        <taxon>Bacteria</taxon>
        <taxon>Pseudomonadati</taxon>
        <taxon>Bacteroidota</taxon>
        <taxon>Flavobacteriia</taxon>
        <taxon>Flavobacteriales</taxon>
        <taxon>Flavobacteriaceae</taxon>
        <taxon>Snuella</taxon>
    </lineage>
</organism>
<evidence type="ECO:0000256" key="6">
    <source>
        <dbReference type="ARBA" id="ARBA00022692"/>
    </source>
</evidence>
<dbReference type="NCBIfam" id="TIGR01352">
    <property type="entry name" value="tonB_Cterm"/>
    <property type="match status" value="1"/>
</dbReference>
<dbReference type="InterPro" id="IPR037682">
    <property type="entry name" value="TonB_C"/>
</dbReference>
<dbReference type="PANTHER" id="PTHR33446:SF2">
    <property type="entry name" value="PROTEIN TONB"/>
    <property type="match status" value="1"/>
</dbReference>
<dbReference type="PANTHER" id="PTHR33446">
    <property type="entry name" value="PROTEIN TONB-RELATED"/>
    <property type="match status" value="1"/>
</dbReference>
<keyword evidence="8 10" id="KW-1133">Transmembrane helix</keyword>
<dbReference type="GO" id="GO:0031992">
    <property type="term" value="F:energy transducer activity"/>
    <property type="evidence" value="ECO:0007669"/>
    <property type="project" value="TreeGrafter"/>
</dbReference>
<keyword evidence="9 10" id="KW-0472">Membrane</keyword>
<accession>A0A8J7JCK9</accession>
<keyword evidence="7" id="KW-0653">Protein transport</keyword>
<reference evidence="12" key="1">
    <citation type="submission" date="2020-12" db="EMBL/GenBank/DDBJ databases">
        <title>Snuella sp. nov., isolated from sediment in Incheon.</title>
        <authorList>
            <person name="Kim W."/>
        </authorList>
    </citation>
    <scope>NUCLEOTIDE SEQUENCE</scope>
    <source>
        <strain evidence="12">CAU 1569</strain>
    </source>
</reference>
<evidence type="ECO:0000313" key="13">
    <source>
        <dbReference type="Proteomes" id="UP000610931"/>
    </source>
</evidence>
<sequence length="242" mass="27186">MISKKNPKVDVGRNSGLYFAIGLNLMLLLSWQALEFKTYEKKVASIDVIEMVAQIEEDIPVVPVNTELPPPPPVAVVESIEIVEDVVEIEETVIESSETTQEEAIEERVVNVEDIEIEEVTEDVEVPFAVLENVPVFPGCEGKTKSEIKACFQTKIQEHVRKHFKYPDSAVDLGIQGRVFVLFVIDSKGHTINVKSRGPDKILEKEAERIIKLLPQMEPGTQRGKPVKVSYAIPIYFKMESI</sequence>
<comment type="subcellular location">
    <subcellularLocation>
        <location evidence="1">Cell inner membrane</location>
        <topology evidence="1">Single-pass membrane protein</topology>
        <orientation evidence="1">Periplasmic side</orientation>
    </subcellularLocation>
</comment>
<proteinExistence type="inferred from homology"/>
<evidence type="ECO:0000256" key="10">
    <source>
        <dbReference type="SAM" id="Phobius"/>
    </source>
</evidence>
<evidence type="ECO:0000256" key="1">
    <source>
        <dbReference type="ARBA" id="ARBA00004383"/>
    </source>
</evidence>
<feature type="transmembrane region" description="Helical" evidence="10">
    <location>
        <begin position="16"/>
        <end position="34"/>
    </location>
</feature>
<comment type="caution">
    <text evidence="12">The sequence shown here is derived from an EMBL/GenBank/DDBJ whole genome shotgun (WGS) entry which is preliminary data.</text>
</comment>
<dbReference type="GO" id="GO:0055085">
    <property type="term" value="P:transmembrane transport"/>
    <property type="evidence" value="ECO:0007669"/>
    <property type="project" value="InterPro"/>
</dbReference>
<keyword evidence="5" id="KW-0997">Cell inner membrane</keyword>
<dbReference type="GO" id="GO:0015031">
    <property type="term" value="P:protein transport"/>
    <property type="evidence" value="ECO:0007669"/>
    <property type="project" value="UniProtKB-KW"/>
</dbReference>
<keyword evidence="3" id="KW-0813">Transport</keyword>
<comment type="similarity">
    <text evidence="2">Belongs to the TonB family.</text>
</comment>
<dbReference type="SUPFAM" id="SSF74653">
    <property type="entry name" value="TolA/TonB C-terminal domain"/>
    <property type="match status" value="1"/>
</dbReference>
<dbReference type="PROSITE" id="PS52015">
    <property type="entry name" value="TONB_CTD"/>
    <property type="match status" value="1"/>
</dbReference>
<evidence type="ECO:0000256" key="3">
    <source>
        <dbReference type="ARBA" id="ARBA00022448"/>
    </source>
</evidence>
<dbReference type="Proteomes" id="UP000610931">
    <property type="component" value="Unassembled WGS sequence"/>
</dbReference>